<dbReference type="Gene3D" id="3.40.50.720">
    <property type="entry name" value="NAD(P)-binding Rossmann-like Domain"/>
    <property type="match status" value="1"/>
</dbReference>
<proteinExistence type="predicted"/>
<feature type="domain" description="NAD(P)-binding" evidence="1">
    <location>
        <begin position="8"/>
        <end position="195"/>
    </location>
</feature>
<dbReference type="Proteomes" id="UP000625551">
    <property type="component" value="Unassembled WGS sequence"/>
</dbReference>
<evidence type="ECO:0000313" key="3">
    <source>
        <dbReference type="Proteomes" id="UP000625551"/>
    </source>
</evidence>
<evidence type="ECO:0000259" key="1">
    <source>
        <dbReference type="Pfam" id="PF13460"/>
    </source>
</evidence>
<dbReference type="CDD" id="cd05243">
    <property type="entry name" value="SDR_a5"/>
    <property type="match status" value="1"/>
</dbReference>
<protein>
    <submittedName>
        <fullName evidence="2">SDR family oxidoreductase</fullName>
    </submittedName>
</protein>
<dbReference type="InterPro" id="IPR036291">
    <property type="entry name" value="NAD(P)-bd_dom_sf"/>
</dbReference>
<dbReference type="EMBL" id="JACXAJ010000001">
    <property type="protein sequence ID" value="MBD1396340.1"/>
    <property type="molecule type" value="Genomic_DNA"/>
</dbReference>
<evidence type="ECO:0000313" key="2">
    <source>
        <dbReference type="EMBL" id="MBD1396340.1"/>
    </source>
</evidence>
<reference evidence="2 3" key="1">
    <citation type="submission" date="2020-09" db="EMBL/GenBank/DDBJ databases">
        <title>Genome sequencing and assembly of Pontibacter sp.</title>
        <authorList>
            <person name="Chhetri G."/>
        </authorList>
    </citation>
    <scope>NUCLEOTIDE SEQUENCE [LARGE SCALE GENOMIC DNA]</scope>
    <source>
        <strain evidence="2 3">JH31</strain>
    </source>
</reference>
<organism evidence="2 3">
    <name type="scientific">Pontibacter aquaedesilientis</name>
    <dbReference type="NCBI Taxonomy" id="2766980"/>
    <lineage>
        <taxon>Bacteria</taxon>
        <taxon>Pseudomonadati</taxon>
        <taxon>Bacteroidota</taxon>
        <taxon>Cytophagia</taxon>
        <taxon>Cytophagales</taxon>
        <taxon>Hymenobacteraceae</taxon>
        <taxon>Pontibacter</taxon>
    </lineage>
</organism>
<gene>
    <name evidence="2" type="ORF">H9Q13_04115</name>
</gene>
<dbReference type="RefSeq" id="WP_191182456.1">
    <property type="nucleotide sequence ID" value="NZ_JACXAJ010000001.1"/>
</dbReference>
<accession>A0ABR7XDG4</accession>
<dbReference type="InterPro" id="IPR016040">
    <property type="entry name" value="NAD(P)-bd_dom"/>
</dbReference>
<comment type="caution">
    <text evidence="2">The sequence shown here is derived from an EMBL/GenBank/DDBJ whole genome shotgun (WGS) entry which is preliminary data.</text>
</comment>
<dbReference type="Pfam" id="PF13460">
    <property type="entry name" value="NAD_binding_10"/>
    <property type="match status" value="1"/>
</dbReference>
<keyword evidence="3" id="KW-1185">Reference proteome</keyword>
<name>A0ABR7XDG4_9BACT</name>
<dbReference type="PANTHER" id="PTHR15020:SF50">
    <property type="entry name" value="UPF0659 PROTEIN YMR090W"/>
    <property type="match status" value="1"/>
</dbReference>
<dbReference type="SUPFAM" id="SSF51735">
    <property type="entry name" value="NAD(P)-binding Rossmann-fold domains"/>
    <property type="match status" value="1"/>
</dbReference>
<dbReference type="PANTHER" id="PTHR15020">
    <property type="entry name" value="FLAVIN REDUCTASE-RELATED"/>
    <property type="match status" value="1"/>
</dbReference>
<sequence length="287" mass="31445">MKKILLAGATGQLGKYIFRELKLQGYDVRVLARNLKKAQALFPDPEELVLADATKRESLAGCCAGVKVVISAIGKNTSLRSQSHGSFLDIDYKANLNLLGEAQKAGVSQFIYISVYGADRYASLAYFKAHNDFENALRSSGISYTILQPVALFSALDELVYMARKGRVGFFGKGDKTVNPIYEGDVAKVAVSCIGQANQTLPLGGKLTYSRRELIHIACEAVGYSGRISEIPFELVEPLLPFVRLMSRSLYDKIAYMLAVSKDDCIAPAVGDHSLEEYFELESALLH</sequence>